<dbReference type="AlphaFoldDB" id="A0A7Y0Q397"/>
<reference evidence="7 8" key="1">
    <citation type="submission" date="2020-04" db="EMBL/GenBank/DDBJ databases">
        <authorList>
            <person name="Zhang R."/>
            <person name="Schippers A."/>
        </authorList>
    </citation>
    <scope>NUCLEOTIDE SEQUENCE [LARGE SCALE GENOMIC DNA]</scope>
    <source>
        <strain evidence="7 8">DSM 109850</strain>
    </source>
</reference>
<gene>
    <name evidence="7" type="ORF">HIJ39_10305</name>
</gene>
<dbReference type="InterPro" id="IPR017871">
    <property type="entry name" value="ABC_transporter-like_CS"/>
</dbReference>
<dbReference type="EMBL" id="JABBVZ010000030">
    <property type="protein sequence ID" value="NMP22741.1"/>
    <property type="molecule type" value="Genomic_DNA"/>
</dbReference>
<dbReference type="PROSITE" id="PS50893">
    <property type="entry name" value="ABC_TRANSPORTER_2"/>
    <property type="match status" value="1"/>
</dbReference>
<evidence type="ECO:0000256" key="1">
    <source>
        <dbReference type="ARBA" id="ARBA00005417"/>
    </source>
</evidence>
<keyword evidence="4 7" id="KW-0067">ATP-binding</keyword>
<dbReference type="InterPro" id="IPR003593">
    <property type="entry name" value="AAA+_ATPase"/>
</dbReference>
<evidence type="ECO:0000313" key="8">
    <source>
        <dbReference type="Proteomes" id="UP000533476"/>
    </source>
</evidence>
<dbReference type="Proteomes" id="UP000533476">
    <property type="component" value="Unassembled WGS sequence"/>
</dbReference>
<dbReference type="GO" id="GO:0005524">
    <property type="term" value="F:ATP binding"/>
    <property type="evidence" value="ECO:0007669"/>
    <property type="project" value="UniProtKB-KW"/>
</dbReference>
<dbReference type="Pfam" id="PF00005">
    <property type="entry name" value="ABC_tran"/>
    <property type="match status" value="1"/>
</dbReference>
<dbReference type="RefSeq" id="WP_169099355.1">
    <property type="nucleotide sequence ID" value="NZ_JABBVZ010000030.1"/>
</dbReference>
<proteinExistence type="inferred from homology"/>
<keyword evidence="2" id="KW-0813">Transport</keyword>
<dbReference type="GO" id="GO:0015658">
    <property type="term" value="F:branched-chain amino acid transmembrane transporter activity"/>
    <property type="evidence" value="ECO:0007669"/>
    <property type="project" value="TreeGrafter"/>
</dbReference>
<evidence type="ECO:0000256" key="5">
    <source>
        <dbReference type="ARBA" id="ARBA00022970"/>
    </source>
</evidence>
<dbReference type="SMART" id="SM00382">
    <property type="entry name" value="AAA"/>
    <property type="match status" value="1"/>
</dbReference>
<keyword evidence="5" id="KW-0029">Amino-acid transport</keyword>
<keyword evidence="3" id="KW-0547">Nucleotide-binding</keyword>
<dbReference type="PROSITE" id="PS00211">
    <property type="entry name" value="ABC_TRANSPORTER_1"/>
    <property type="match status" value="1"/>
</dbReference>
<dbReference type="InterPro" id="IPR052156">
    <property type="entry name" value="BCAA_Transport_ATP-bd_LivF"/>
</dbReference>
<dbReference type="PANTHER" id="PTHR43820">
    <property type="entry name" value="HIGH-AFFINITY BRANCHED-CHAIN AMINO ACID TRANSPORT ATP-BINDING PROTEIN LIVF"/>
    <property type="match status" value="1"/>
</dbReference>
<keyword evidence="8" id="KW-1185">Reference proteome</keyword>
<dbReference type="PANTHER" id="PTHR43820:SF4">
    <property type="entry name" value="HIGH-AFFINITY BRANCHED-CHAIN AMINO ACID TRANSPORT ATP-BINDING PROTEIN LIVF"/>
    <property type="match status" value="1"/>
</dbReference>
<accession>A0A7Y0Q397</accession>
<organism evidence="7 8">
    <name type="scientific">Sulfobacillus harzensis</name>
    <dbReference type="NCBI Taxonomy" id="2729629"/>
    <lineage>
        <taxon>Bacteria</taxon>
        <taxon>Bacillati</taxon>
        <taxon>Bacillota</taxon>
        <taxon>Clostridia</taxon>
        <taxon>Eubacteriales</taxon>
        <taxon>Clostridiales Family XVII. Incertae Sedis</taxon>
        <taxon>Sulfobacillus</taxon>
    </lineage>
</organism>
<evidence type="ECO:0000256" key="4">
    <source>
        <dbReference type="ARBA" id="ARBA00022840"/>
    </source>
</evidence>
<name>A0A7Y0Q397_9FIRM</name>
<comment type="similarity">
    <text evidence="1">Belongs to the ABC transporter superfamily.</text>
</comment>
<dbReference type="GO" id="GO:0015807">
    <property type="term" value="P:L-amino acid transport"/>
    <property type="evidence" value="ECO:0007669"/>
    <property type="project" value="TreeGrafter"/>
</dbReference>
<comment type="caution">
    <text evidence="7">The sequence shown here is derived from an EMBL/GenBank/DDBJ whole genome shotgun (WGS) entry which is preliminary data.</text>
</comment>
<dbReference type="InterPro" id="IPR003439">
    <property type="entry name" value="ABC_transporter-like_ATP-bd"/>
</dbReference>
<protein>
    <submittedName>
        <fullName evidence="7">ABC transporter ATP-binding protein</fullName>
    </submittedName>
</protein>
<dbReference type="CDD" id="cd03224">
    <property type="entry name" value="ABC_TM1139_LivF_branched"/>
    <property type="match status" value="1"/>
</dbReference>
<sequence length="238" mass="25452">MLAIEHVSASYGRGDVLEDVSLVVGPGEIVALLGPNGAGKTSLFRAVAGLIRARSGHVRFKGAAIEALPPWKIARLGIGFVPEGRQLVNSLSARDNARLLISYGTTKQPAEREAAINRALALFPQLKGLEDRTVGSMSGGQQQMVAMARALSGDPELLLLDEPSLGLAPLTVKEVYRAIEAYKSSGHGILLIEQHATVALSVADRVYVMNHGKVVAHERAENIDREGDLWNVYMGQKG</sequence>
<dbReference type="Gene3D" id="3.40.50.300">
    <property type="entry name" value="P-loop containing nucleotide triphosphate hydrolases"/>
    <property type="match status" value="1"/>
</dbReference>
<dbReference type="GO" id="GO:0016887">
    <property type="term" value="F:ATP hydrolysis activity"/>
    <property type="evidence" value="ECO:0007669"/>
    <property type="project" value="InterPro"/>
</dbReference>
<evidence type="ECO:0000313" key="7">
    <source>
        <dbReference type="EMBL" id="NMP22741.1"/>
    </source>
</evidence>
<feature type="domain" description="ABC transporter" evidence="6">
    <location>
        <begin position="2"/>
        <end position="236"/>
    </location>
</feature>
<evidence type="ECO:0000256" key="3">
    <source>
        <dbReference type="ARBA" id="ARBA00022741"/>
    </source>
</evidence>
<dbReference type="InterPro" id="IPR027417">
    <property type="entry name" value="P-loop_NTPase"/>
</dbReference>
<evidence type="ECO:0000259" key="6">
    <source>
        <dbReference type="PROSITE" id="PS50893"/>
    </source>
</evidence>
<evidence type="ECO:0000256" key="2">
    <source>
        <dbReference type="ARBA" id="ARBA00022448"/>
    </source>
</evidence>
<dbReference type="SUPFAM" id="SSF52540">
    <property type="entry name" value="P-loop containing nucleoside triphosphate hydrolases"/>
    <property type="match status" value="1"/>
</dbReference>